<evidence type="ECO:0000256" key="1">
    <source>
        <dbReference type="SAM" id="MobiDB-lite"/>
    </source>
</evidence>
<organism evidence="2 3">
    <name type="scientific">Devosia insulae DS-56</name>
    <dbReference type="NCBI Taxonomy" id="1116389"/>
    <lineage>
        <taxon>Bacteria</taxon>
        <taxon>Pseudomonadati</taxon>
        <taxon>Pseudomonadota</taxon>
        <taxon>Alphaproteobacteria</taxon>
        <taxon>Hyphomicrobiales</taxon>
        <taxon>Devosiaceae</taxon>
        <taxon>Devosia</taxon>
    </lineage>
</organism>
<dbReference type="AlphaFoldDB" id="A0A1E5XKF8"/>
<dbReference type="Proteomes" id="UP000095463">
    <property type="component" value="Unassembled WGS sequence"/>
</dbReference>
<proteinExistence type="predicted"/>
<feature type="region of interest" description="Disordered" evidence="1">
    <location>
        <begin position="87"/>
        <end position="106"/>
    </location>
</feature>
<comment type="caution">
    <text evidence="2">The sequence shown here is derived from an EMBL/GenBank/DDBJ whole genome shotgun (WGS) entry which is preliminary data.</text>
</comment>
<evidence type="ECO:0000313" key="2">
    <source>
        <dbReference type="EMBL" id="OEO28984.1"/>
    </source>
</evidence>
<gene>
    <name evidence="2" type="ORF">VW23_027450</name>
</gene>
<reference evidence="2 3" key="1">
    <citation type="journal article" date="2015" name="Genome Announc.">
        <title>Genome Assemblies of Three Soil-Associated Devosia species: D. insulae, D. limi, and D. soli.</title>
        <authorList>
            <person name="Hassan Y.I."/>
            <person name="Lepp D."/>
            <person name="Zhou T."/>
        </authorList>
    </citation>
    <scope>NUCLEOTIDE SEQUENCE [LARGE SCALE GENOMIC DNA]</scope>
    <source>
        <strain evidence="2 3">DS-56</strain>
    </source>
</reference>
<dbReference type="EMBL" id="LAJE02000342">
    <property type="protein sequence ID" value="OEO28984.1"/>
    <property type="molecule type" value="Genomic_DNA"/>
</dbReference>
<accession>A0A1E5XKF8</accession>
<sequence length="106" mass="11647">MPFYRKQGNVPPIHIEVTLRRNDQGDLVGHVYTRGGLPPAPADDLSPAMALQIASDMHLRTLSPVFVLVADQEWSEAWGPLEVFEPPARPGVVASERPSDDPPIIE</sequence>
<protein>
    <submittedName>
        <fullName evidence="2">Uncharacterized protein</fullName>
    </submittedName>
</protein>
<keyword evidence="3" id="KW-1185">Reference proteome</keyword>
<evidence type="ECO:0000313" key="3">
    <source>
        <dbReference type="Proteomes" id="UP000095463"/>
    </source>
</evidence>
<name>A0A1E5XKF8_9HYPH</name>